<name>A0A5B0LKT4_PUCGR</name>
<keyword evidence="2" id="KW-1185">Reference proteome</keyword>
<dbReference type="AlphaFoldDB" id="A0A5B0LKT4"/>
<evidence type="ECO:0000313" key="2">
    <source>
        <dbReference type="Proteomes" id="UP000324748"/>
    </source>
</evidence>
<accession>A0A5B0LKT4</accession>
<dbReference type="EMBL" id="VSWC01000197">
    <property type="protein sequence ID" value="KAA1064510.1"/>
    <property type="molecule type" value="Genomic_DNA"/>
</dbReference>
<proteinExistence type="predicted"/>
<sequence>MQPLGCAHVHKGHDELGVTTLLSQPTPLGSDLVPSSCGHASKKPPIRPAPPIEHHAPNLLFKVCNGNGRREIKQGPMRVVTHKQAQFASGGHF</sequence>
<comment type="caution">
    <text evidence="1">The sequence shown here is derived from an EMBL/GenBank/DDBJ whole genome shotgun (WGS) entry which is preliminary data.</text>
</comment>
<reference evidence="1 2" key="1">
    <citation type="submission" date="2019-05" db="EMBL/GenBank/DDBJ databases">
        <title>Emergence of the Ug99 lineage of the wheat stem rust pathogen through somatic hybridization.</title>
        <authorList>
            <person name="Li F."/>
            <person name="Upadhyaya N.M."/>
            <person name="Sperschneider J."/>
            <person name="Matny O."/>
            <person name="Nguyen-Phuc H."/>
            <person name="Mago R."/>
            <person name="Raley C."/>
            <person name="Miller M.E."/>
            <person name="Silverstein K.A.T."/>
            <person name="Henningsen E."/>
            <person name="Hirsch C.D."/>
            <person name="Visser B."/>
            <person name="Pretorius Z.A."/>
            <person name="Steffenson B.J."/>
            <person name="Schwessinger B."/>
            <person name="Dodds P.N."/>
            <person name="Figueroa M."/>
        </authorList>
    </citation>
    <scope>NUCLEOTIDE SEQUENCE [LARGE SCALE GENOMIC DNA]</scope>
    <source>
        <strain evidence="1">21-0</strain>
    </source>
</reference>
<protein>
    <submittedName>
        <fullName evidence="1">Uncharacterized protein</fullName>
    </submittedName>
</protein>
<evidence type="ECO:0000313" key="1">
    <source>
        <dbReference type="EMBL" id="KAA1064510.1"/>
    </source>
</evidence>
<dbReference type="Proteomes" id="UP000324748">
    <property type="component" value="Unassembled WGS sequence"/>
</dbReference>
<gene>
    <name evidence="1" type="ORF">PGT21_005857</name>
</gene>
<organism evidence="1 2">
    <name type="scientific">Puccinia graminis f. sp. tritici</name>
    <dbReference type="NCBI Taxonomy" id="56615"/>
    <lineage>
        <taxon>Eukaryota</taxon>
        <taxon>Fungi</taxon>
        <taxon>Dikarya</taxon>
        <taxon>Basidiomycota</taxon>
        <taxon>Pucciniomycotina</taxon>
        <taxon>Pucciniomycetes</taxon>
        <taxon>Pucciniales</taxon>
        <taxon>Pucciniaceae</taxon>
        <taxon>Puccinia</taxon>
    </lineage>
</organism>